<comment type="caution">
    <text evidence="2">The sequence shown here is derived from an EMBL/GenBank/DDBJ whole genome shotgun (WGS) entry which is preliminary data.</text>
</comment>
<dbReference type="RefSeq" id="WP_273669731.1">
    <property type="nucleotide sequence ID" value="NZ_JAQQXR010000001.1"/>
</dbReference>
<gene>
    <name evidence="2" type="ORF">OIK44_05695</name>
</gene>
<organism evidence="2 3">
    <name type="scientific">Janthinobacterium fluminis</name>
    <dbReference type="NCBI Taxonomy" id="2987524"/>
    <lineage>
        <taxon>Bacteria</taxon>
        <taxon>Pseudomonadati</taxon>
        <taxon>Pseudomonadota</taxon>
        <taxon>Betaproteobacteria</taxon>
        <taxon>Burkholderiales</taxon>
        <taxon>Oxalobacteraceae</taxon>
        <taxon>Janthinobacterium</taxon>
    </lineage>
</organism>
<dbReference type="Pfam" id="PF20329">
    <property type="entry name" value="DUF6624"/>
    <property type="match status" value="1"/>
</dbReference>
<evidence type="ECO:0000256" key="1">
    <source>
        <dbReference type="SAM" id="SignalP"/>
    </source>
</evidence>
<accession>A0ABT5JWG8</accession>
<keyword evidence="1" id="KW-0732">Signal</keyword>
<feature type="chain" id="PRO_5046980518" description="Carboxypeptidase regulatory-like domain-containing protein" evidence="1">
    <location>
        <begin position="24"/>
        <end position="283"/>
    </location>
</feature>
<name>A0ABT5JWG8_9BURK</name>
<keyword evidence="3" id="KW-1185">Reference proteome</keyword>
<feature type="signal peptide" evidence="1">
    <location>
        <begin position="1"/>
        <end position="23"/>
    </location>
</feature>
<proteinExistence type="predicted"/>
<evidence type="ECO:0000313" key="3">
    <source>
        <dbReference type="Proteomes" id="UP001221208"/>
    </source>
</evidence>
<sequence length="283" mass="30357">MIARCIPLALMPLLMCFATLAFANGGAVRIDGALRASGPLPDGVVVLAFKLGGDGGEMFQGEVADGGYVLNLAAGDYIIGAKAPGWASLQHSLTLPGPNSRLDLLLHREQGSDPQLAAEFEAMEAADQEVRNRWIAARQDPALGREVALLDASNEARVRDIIRSKGWPGAELVGGKAAKAVWLLVQHGSASLLKQCLPYMKTAAEKGELPWASVALSVDRDLMYDGKKQRYGSQFQTNQLGKQEMYSVEDEAHLDARRAQMGLGPIADYKALLLKLHAAPAEK</sequence>
<reference evidence="2 3" key="1">
    <citation type="submission" date="2022-10" db="EMBL/GenBank/DDBJ databases">
        <title>Janthinobacterium sp. hw3 Genome sequencing.</title>
        <authorList>
            <person name="Park S."/>
        </authorList>
    </citation>
    <scope>NUCLEOTIDE SEQUENCE [LARGE SCALE GENOMIC DNA]</scope>
    <source>
        <strain evidence="3">hw3</strain>
    </source>
</reference>
<evidence type="ECO:0000313" key="2">
    <source>
        <dbReference type="EMBL" id="MDC8757083.1"/>
    </source>
</evidence>
<dbReference type="InterPro" id="IPR046732">
    <property type="entry name" value="DUF6624"/>
</dbReference>
<dbReference type="EMBL" id="JAQQXR010000001">
    <property type="protein sequence ID" value="MDC8757083.1"/>
    <property type="molecule type" value="Genomic_DNA"/>
</dbReference>
<evidence type="ECO:0008006" key="4">
    <source>
        <dbReference type="Google" id="ProtNLM"/>
    </source>
</evidence>
<protein>
    <recommendedName>
        <fullName evidence="4">Carboxypeptidase regulatory-like domain-containing protein</fullName>
    </recommendedName>
</protein>
<dbReference type="Proteomes" id="UP001221208">
    <property type="component" value="Unassembled WGS sequence"/>
</dbReference>